<accession>A0ABS6A5S0</accession>
<evidence type="ECO:0000313" key="1">
    <source>
        <dbReference type="EMBL" id="MBU2873040.1"/>
    </source>
</evidence>
<gene>
    <name evidence="1" type="primary">hutX</name>
    <name evidence="1" type="ORF">KO508_03380</name>
</gene>
<sequence length="181" mass="19883">MSSTSSDKQDSIATLKARLAESGDGILENIAAEHQLSLMDVIQCLPNALWTRVRGEHFTGVMNELAEWGLLNIIVHTEDAIIEVQSQVPEGSLGHGYYNLKGGHPLSGHLKPDRITDIVFLTRPFMGVDTASIQFLNGQGKCAFKVYVGRDETRSLRQDQLKHFHSLKNRLSAAATEAAPC</sequence>
<organism evidence="1 2">
    <name type="scientific">Marinobacter salexigens</name>
    <dbReference type="NCBI Taxonomy" id="1925763"/>
    <lineage>
        <taxon>Bacteria</taxon>
        <taxon>Pseudomonadati</taxon>
        <taxon>Pseudomonadota</taxon>
        <taxon>Gammaproteobacteria</taxon>
        <taxon>Pseudomonadales</taxon>
        <taxon>Marinobacteraceae</taxon>
        <taxon>Marinobacter</taxon>
    </lineage>
</organism>
<dbReference type="RefSeq" id="WP_216006900.1">
    <property type="nucleotide sequence ID" value="NZ_JAHKPV010000001.1"/>
</dbReference>
<keyword evidence="2" id="KW-1185">Reference proteome</keyword>
<dbReference type="EMBL" id="JAHKPV010000001">
    <property type="protein sequence ID" value="MBU2873040.1"/>
    <property type="molecule type" value="Genomic_DNA"/>
</dbReference>
<name>A0ABS6A5S0_9GAMM</name>
<dbReference type="NCBIfam" id="TIGR04108">
    <property type="entry name" value="HutX"/>
    <property type="match status" value="1"/>
</dbReference>
<protein>
    <submittedName>
        <fullName evidence="1">Heme utilization cystosolic carrier protein HutX</fullName>
    </submittedName>
</protein>
<dbReference type="InterPro" id="IPR010413">
    <property type="entry name" value="HutX-like"/>
</dbReference>
<evidence type="ECO:0000313" key="2">
    <source>
        <dbReference type="Proteomes" id="UP000753376"/>
    </source>
</evidence>
<dbReference type="PIRSF" id="PIRSF030840">
    <property type="entry name" value="DUF1008"/>
    <property type="match status" value="1"/>
</dbReference>
<dbReference type="Pfam" id="PF06228">
    <property type="entry name" value="ChuX_HutX"/>
    <property type="match status" value="1"/>
</dbReference>
<comment type="caution">
    <text evidence="1">The sequence shown here is derived from an EMBL/GenBank/DDBJ whole genome shotgun (WGS) entry which is preliminary data.</text>
</comment>
<dbReference type="CDD" id="cd16829">
    <property type="entry name" value="ChuX_HutX-like"/>
    <property type="match status" value="1"/>
</dbReference>
<proteinExistence type="predicted"/>
<reference evidence="1 2" key="1">
    <citation type="submission" date="2021-05" db="EMBL/GenBank/DDBJ databases">
        <title>Draft genomes of bacteria isolated from model marine particles.</title>
        <authorList>
            <person name="Datta M.S."/>
            <person name="Schwartzman J.A."/>
            <person name="Enke T.N."/>
            <person name="Saavedra J."/>
            <person name="Cermak N."/>
            <person name="Cordero O.X."/>
        </authorList>
    </citation>
    <scope>NUCLEOTIDE SEQUENCE [LARGE SCALE GENOMIC DNA]</scope>
    <source>
        <strain evidence="1 2">D2M19</strain>
    </source>
</reference>
<dbReference type="Proteomes" id="UP000753376">
    <property type="component" value="Unassembled WGS sequence"/>
</dbReference>